<dbReference type="PRINTS" id="PR01594">
    <property type="entry name" value="SECBCHAPRONE"/>
</dbReference>
<dbReference type="InterPro" id="IPR035958">
    <property type="entry name" value="SecB-like_sf"/>
</dbReference>
<keyword evidence="4" id="KW-0811">Translocation</keyword>
<dbReference type="KEGG" id="tas:TASI_0138"/>
<protein>
    <submittedName>
        <fullName evidence="7">Protein export cytoplasm chaperone protein</fullName>
    </submittedName>
</protein>
<keyword evidence="5" id="KW-0143">Chaperone</keyword>
<dbReference type="GO" id="GO:0015031">
    <property type="term" value="P:protein transport"/>
    <property type="evidence" value="ECO:0007669"/>
    <property type="project" value="UniProtKB-KW"/>
</dbReference>
<proteinExistence type="inferred from homology"/>
<name>G4QDB2_TAYAM</name>
<dbReference type="AlphaFoldDB" id="G4QDB2"/>
<dbReference type="Pfam" id="PF02556">
    <property type="entry name" value="SecB"/>
    <property type="match status" value="1"/>
</dbReference>
<evidence type="ECO:0000256" key="6">
    <source>
        <dbReference type="SAM" id="MobiDB-lite"/>
    </source>
</evidence>
<evidence type="ECO:0000256" key="1">
    <source>
        <dbReference type="ARBA" id="ARBA00009990"/>
    </source>
</evidence>
<dbReference type="eggNOG" id="COG1952">
    <property type="taxonomic scope" value="Bacteria"/>
</dbReference>
<dbReference type="HOGENOM" id="CLU_111574_1_0_4"/>
<dbReference type="InterPro" id="IPR003708">
    <property type="entry name" value="SecB"/>
</dbReference>
<dbReference type="STRING" id="1008459.TASI_0138"/>
<evidence type="ECO:0000313" key="8">
    <source>
        <dbReference type="Proteomes" id="UP000009284"/>
    </source>
</evidence>
<keyword evidence="8" id="KW-1185">Reference proteome</keyword>
<dbReference type="SUPFAM" id="SSF54611">
    <property type="entry name" value="SecB-like"/>
    <property type="match status" value="1"/>
</dbReference>
<evidence type="ECO:0000256" key="3">
    <source>
        <dbReference type="ARBA" id="ARBA00022927"/>
    </source>
</evidence>
<dbReference type="OrthoDB" id="9795145at2"/>
<evidence type="ECO:0000256" key="2">
    <source>
        <dbReference type="ARBA" id="ARBA00022448"/>
    </source>
</evidence>
<dbReference type="NCBIfam" id="TIGR00809">
    <property type="entry name" value="secB"/>
    <property type="match status" value="1"/>
</dbReference>
<feature type="region of interest" description="Disordered" evidence="6">
    <location>
        <begin position="198"/>
        <end position="218"/>
    </location>
</feature>
<dbReference type="EMBL" id="CP003059">
    <property type="protein sequence ID" value="AEP35929.1"/>
    <property type="molecule type" value="Genomic_DNA"/>
</dbReference>
<accession>G4QDB2</accession>
<feature type="compositionally biased region" description="Low complexity" evidence="6">
    <location>
        <begin position="17"/>
        <end position="35"/>
    </location>
</feature>
<keyword evidence="2" id="KW-0813">Transport</keyword>
<dbReference type="Gene3D" id="3.10.420.10">
    <property type="entry name" value="SecB-like"/>
    <property type="match status" value="1"/>
</dbReference>
<feature type="region of interest" description="Disordered" evidence="6">
    <location>
        <begin position="1"/>
        <end position="55"/>
    </location>
</feature>
<dbReference type="RefSeq" id="WP_014110828.1">
    <property type="nucleotide sequence ID" value="NC_016043.1"/>
</dbReference>
<reference evidence="7 8" key="2">
    <citation type="journal article" date="2012" name="PLoS ONE">
        <title>Genomic characterization of the taylorella genus.</title>
        <authorList>
            <person name="Hebert L."/>
            <person name="Moumen B."/>
            <person name="Pons N."/>
            <person name="Duquesne F."/>
            <person name="Breuil M.F."/>
            <person name="Goux D."/>
            <person name="Batto J.M."/>
            <person name="Laugier C."/>
            <person name="Renault P."/>
            <person name="Petry S."/>
        </authorList>
    </citation>
    <scope>NUCLEOTIDE SEQUENCE [LARGE SCALE GENOMIC DNA]</scope>
    <source>
        <strain evidence="7 8">MCE3</strain>
    </source>
</reference>
<dbReference type="PANTHER" id="PTHR36918">
    <property type="match status" value="1"/>
</dbReference>
<evidence type="ECO:0000256" key="5">
    <source>
        <dbReference type="ARBA" id="ARBA00023186"/>
    </source>
</evidence>
<evidence type="ECO:0000313" key="7">
    <source>
        <dbReference type="EMBL" id="AEP35929.1"/>
    </source>
</evidence>
<comment type="similarity">
    <text evidence="1">Belongs to the SecB family.</text>
</comment>
<dbReference type="Proteomes" id="UP000009284">
    <property type="component" value="Chromosome"/>
</dbReference>
<dbReference type="GO" id="GO:0051082">
    <property type="term" value="F:unfolded protein binding"/>
    <property type="evidence" value="ECO:0007669"/>
    <property type="project" value="InterPro"/>
</dbReference>
<sequence>MSEENKNLDQENAQTNGAEAGAGAAAGAAAAQEGQAKGEPSIRKIGEDQPQEQQRSFNLQRTYLKESSLEMPNAPHIFMAEENPQYEISVNIGAEPLSEKYFHSLVRATVHAKIGQHTLYMLEGTQAGIFEISGFEVQEIDQLLGIVCPANLFNYLRVNLADMVTRTGLPQLNLADINFQALYEQNLQARIQEAQQQQAAQQASGAAGTAGTAGQKAN</sequence>
<dbReference type="PANTHER" id="PTHR36918:SF1">
    <property type="entry name" value="PROTEIN-EXPORT PROTEIN SECB"/>
    <property type="match status" value="1"/>
</dbReference>
<evidence type="ECO:0000256" key="4">
    <source>
        <dbReference type="ARBA" id="ARBA00023010"/>
    </source>
</evidence>
<keyword evidence="3" id="KW-0653">Protein transport</keyword>
<gene>
    <name evidence="7" type="ordered locus">TASI_0138</name>
</gene>
<organism evidence="7 8">
    <name type="scientific">Taylorella asinigenitalis (strain MCE3)</name>
    <dbReference type="NCBI Taxonomy" id="1008459"/>
    <lineage>
        <taxon>Bacteria</taxon>
        <taxon>Pseudomonadati</taxon>
        <taxon>Pseudomonadota</taxon>
        <taxon>Betaproteobacteria</taxon>
        <taxon>Burkholderiales</taxon>
        <taxon>Alcaligenaceae</taxon>
        <taxon>Taylorella</taxon>
    </lineage>
</organism>
<reference key="1">
    <citation type="submission" date="2011-09" db="EMBL/GenBank/DDBJ databases">
        <title>Genomic characterization of the Taylorella genus.</title>
        <authorList>
            <person name="Hebert L."/>
            <person name="Moumen B."/>
            <person name="Pons N."/>
            <person name="Duquesne F."/>
            <person name="Breuil M.-F."/>
            <person name="Goux D."/>
            <person name="Batto J.-M."/>
            <person name="Renault P."/>
            <person name="Laugier C."/>
            <person name="Petry S."/>
        </authorList>
    </citation>
    <scope>NUCLEOTIDE SEQUENCE</scope>
    <source>
        <strain>MCE3</strain>
    </source>
</reference>
<dbReference type="GO" id="GO:0051262">
    <property type="term" value="P:protein tetramerization"/>
    <property type="evidence" value="ECO:0007669"/>
    <property type="project" value="InterPro"/>
</dbReference>